<feature type="region of interest" description="Disordered" evidence="1">
    <location>
        <begin position="709"/>
        <end position="866"/>
    </location>
</feature>
<feature type="compositionally biased region" description="Polar residues" evidence="1">
    <location>
        <begin position="540"/>
        <end position="553"/>
    </location>
</feature>
<evidence type="ECO:0000256" key="1">
    <source>
        <dbReference type="SAM" id="MobiDB-lite"/>
    </source>
</evidence>
<dbReference type="KEGG" id="hazt:108667529"/>
<feature type="region of interest" description="Disordered" evidence="1">
    <location>
        <begin position="1"/>
        <end position="125"/>
    </location>
</feature>
<feature type="compositionally biased region" description="Basic residues" evidence="1">
    <location>
        <begin position="853"/>
        <end position="866"/>
    </location>
</feature>
<feature type="region of interest" description="Disordered" evidence="1">
    <location>
        <begin position="219"/>
        <end position="272"/>
    </location>
</feature>
<organism evidence="2 3">
    <name type="scientific">Hyalella azteca</name>
    <name type="common">Amphipod</name>
    <dbReference type="NCBI Taxonomy" id="294128"/>
    <lineage>
        <taxon>Eukaryota</taxon>
        <taxon>Metazoa</taxon>
        <taxon>Ecdysozoa</taxon>
        <taxon>Arthropoda</taxon>
        <taxon>Crustacea</taxon>
        <taxon>Multicrustacea</taxon>
        <taxon>Malacostraca</taxon>
        <taxon>Eumalacostraca</taxon>
        <taxon>Peracarida</taxon>
        <taxon>Amphipoda</taxon>
        <taxon>Senticaudata</taxon>
        <taxon>Talitrida</taxon>
        <taxon>Talitroidea</taxon>
        <taxon>Hyalellidae</taxon>
        <taxon>Hyalella</taxon>
    </lineage>
</organism>
<feature type="compositionally biased region" description="Basic and acidic residues" evidence="1">
    <location>
        <begin position="674"/>
        <end position="690"/>
    </location>
</feature>
<feature type="compositionally biased region" description="Polar residues" evidence="1">
    <location>
        <begin position="225"/>
        <end position="234"/>
    </location>
</feature>
<feature type="region of interest" description="Disordered" evidence="1">
    <location>
        <begin position="517"/>
        <end position="696"/>
    </location>
</feature>
<feature type="compositionally biased region" description="Gly residues" evidence="1">
    <location>
        <begin position="188"/>
        <end position="197"/>
    </location>
</feature>
<sequence>MHRQTNNKMSGNHNARRPRNVRPRDRNWRDSRQSGLLGNAPRHVQGRPQPGLLGGAPRNPPGGALHRPSPWESGMTPGNCGMGMGMTHGHDPMAWGAGNPLQAPSLLGNPEMVRGGGGGGPGLLGGAPHGSVLGINQLTRLNNNDPKMALNVLGPNATPHPYRDPPNMMRPMDRGKMAHSGRYNRSVGSGGGGGGGNRSSSDGSSRDLRKWLKDKRGLNDARPAHQQSSSTAPNSSHFGGQRSSSSSAASRRDRPSGISRKPAPKVVDEKDAEAEEKCPVEALRCHVCKLDSFTSVDDYKKHLKSSVHGEILNALHRKNSAVLDLLRQQSKIAAMHLMLALDDKDAKKSQCYKCICKVAGSLQKHINSVEHKLVNNFQIVKCCNVWFSSRPDYEHHRLGFRHLLAKHEERQKVEVPEPGSTVVGDNEEAPLDNQDEWWGAADRALKCLRRTCDRPEPLTSASLPPYSGDTPVGESFLSCHASLKCSACDERLDPSLAEVHCRSNAHYMHVLSALKSKEDKEAPAATETSRDEEVVDACHSTDSSTDLPSQSPSRGKDGDEGSHFSEETRDGTSMQAEAESKDDDIEEGSNGPEDDEDERMIYEGLNDEPQLDFVEEEELCQKSDDSDTARDCVDLSAKQEDEYFALDKPNGEVSAPSNGADKKEEGHSDDEDADQFKYEDLDDVPNRDADVSSCSAVGTDDAVAVVEEVSIDVTDPQKNPEISSDPIQNVEPPAEDSVSLNNMETLNGSQNNAVVSTDTSISADASETSRDETVAKQEDKEDEANSESANFAMSDVHDSASLENYELPKPVKEDDEAPKDEESVATRRSGRSVKKRVLDEVVEDVGAMEPSPKKGRGRGRGRGARK</sequence>
<feature type="compositionally biased region" description="Polar residues" evidence="1">
    <location>
        <begin position="1"/>
        <end position="13"/>
    </location>
</feature>
<dbReference type="OMA" id="RWEPAND"/>
<dbReference type="GeneID" id="108667529"/>
<protein>
    <submittedName>
        <fullName evidence="3">Uncharacterized protein LOC108667529</fullName>
    </submittedName>
</protein>
<dbReference type="OrthoDB" id="6377910at2759"/>
<feature type="compositionally biased region" description="Acidic residues" evidence="1">
    <location>
        <begin position="605"/>
        <end position="618"/>
    </location>
</feature>
<feature type="compositionally biased region" description="Polar residues" evidence="1">
    <location>
        <begin position="716"/>
        <end position="727"/>
    </location>
</feature>
<dbReference type="RefSeq" id="XP_018010052.1">
    <property type="nucleotide sequence ID" value="XM_018154563.2"/>
</dbReference>
<name>A0A8B7N817_HYAAZ</name>
<dbReference type="Proteomes" id="UP000694843">
    <property type="component" value="Unplaced"/>
</dbReference>
<reference evidence="3" key="1">
    <citation type="submission" date="2025-08" db="UniProtKB">
        <authorList>
            <consortium name="RefSeq"/>
        </authorList>
    </citation>
    <scope>IDENTIFICATION</scope>
    <source>
        <tissue evidence="3">Whole organism</tissue>
    </source>
</reference>
<evidence type="ECO:0000313" key="2">
    <source>
        <dbReference type="Proteomes" id="UP000694843"/>
    </source>
</evidence>
<feature type="compositionally biased region" description="Gly residues" evidence="1">
    <location>
        <begin position="114"/>
        <end position="125"/>
    </location>
</feature>
<proteinExistence type="predicted"/>
<feature type="compositionally biased region" description="Basic and acidic residues" evidence="1">
    <location>
        <begin position="517"/>
        <end position="532"/>
    </location>
</feature>
<accession>A0A8B7N817</accession>
<feature type="compositionally biased region" description="Acidic residues" evidence="1">
    <location>
        <begin position="580"/>
        <end position="598"/>
    </location>
</feature>
<feature type="compositionally biased region" description="Basic and acidic residues" evidence="1">
    <location>
        <begin position="22"/>
        <end position="32"/>
    </location>
</feature>
<evidence type="ECO:0000313" key="3">
    <source>
        <dbReference type="RefSeq" id="XP_018010052.1"/>
    </source>
</evidence>
<feature type="region of interest" description="Disordered" evidence="1">
    <location>
        <begin position="150"/>
        <end position="207"/>
    </location>
</feature>
<feature type="compositionally biased region" description="Low complexity" evidence="1">
    <location>
        <begin position="235"/>
        <end position="249"/>
    </location>
</feature>
<feature type="compositionally biased region" description="Basic and acidic residues" evidence="1">
    <location>
        <begin position="619"/>
        <end position="641"/>
    </location>
</feature>
<feature type="compositionally biased region" description="Polar residues" evidence="1">
    <location>
        <begin position="738"/>
        <end position="766"/>
    </location>
</feature>
<feature type="compositionally biased region" description="Basic and acidic residues" evidence="1">
    <location>
        <begin position="767"/>
        <end position="779"/>
    </location>
</feature>
<keyword evidence="2" id="KW-1185">Reference proteome</keyword>
<feature type="compositionally biased region" description="Basic and acidic residues" evidence="1">
    <location>
        <begin position="554"/>
        <end position="570"/>
    </location>
</feature>
<gene>
    <name evidence="3" type="primary">LOC108667529</name>
</gene>
<dbReference type="AlphaFoldDB" id="A0A8B7N817"/>